<sequence length="61" mass="6998">MNKEENIIIHDGIGIPELRHLADLQQINRALNKDEFMEIVGVYKKAIDRLALQAEKEGIEI</sequence>
<name>A0A7X9SQQ4_CLOBE</name>
<evidence type="ECO:0000313" key="1">
    <source>
        <dbReference type="EMBL" id="NMF06280.1"/>
    </source>
</evidence>
<reference evidence="1 2" key="1">
    <citation type="submission" date="2020-04" db="EMBL/GenBank/DDBJ databases">
        <authorList>
            <person name="Hitch T.C.A."/>
            <person name="Wylensek D."/>
            <person name="Clavel T."/>
        </authorList>
    </citation>
    <scope>NUCLEOTIDE SEQUENCE [LARGE SCALE GENOMIC DNA]</scope>
    <source>
        <strain evidence="1 2">WB01_NA02</strain>
    </source>
</reference>
<dbReference type="RefSeq" id="WP_168982494.1">
    <property type="nucleotide sequence ID" value="NZ_JABAGD010000031.1"/>
</dbReference>
<dbReference type="Proteomes" id="UP000587880">
    <property type="component" value="Unassembled WGS sequence"/>
</dbReference>
<dbReference type="AlphaFoldDB" id="A0A7X9SQQ4"/>
<organism evidence="1 2">
    <name type="scientific">Clostridium beijerinckii</name>
    <name type="common">Clostridium MP</name>
    <dbReference type="NCBI Taxonomy" id="1520"/>
    <lineage>
        <taxon>Bacteria</taxon>
        <taxon>Bacillati</taxon>
        <taxon>Bacillota</taxon>
        <taxon>Clostridia</taxon>
        <taxon>Eubacteriales</taxon>
        <taxon>Clostridiaceae</taxon>
        <taxon>Clostridium</taxon>
    </lineage>
</organism>
<comment type="caution">
    <text evidence="1">The sequence shown here is derived from an EMBL/GenBank/DDBJ whole genome shotgun (WGS) entry which is preliminary data.</text>
</comment>
<gene>
    <name evidence="1" type="ORF">HF849_16295</name>
</gene>
<proteinExistence type="predicted"/>
<accession>A0A7X9SQQ4</accession>
<protein>
    <submittedName>
        <fullName evidence="1">Uncharacterized protein</fullName>
    </submittedName>
</protein>
<evidence type="ECO:0000313" key="2">
    <source>
        <dbReference type="Proteomes" id="UP000587880"/>
    </source>
</evidence>
<dbReference type="EMBL" id="JABAGD010000031">
    <property type="protein sequence ID" value="NMF06280.1"/>
    <property type="molecule type" value="Genomic_DNA"/>
</dbReference>